<evidence type="ECO:0008006" key="3">
    <source>
        <dbReference type="Google" id="ProtNLM"/>
    </source>
</evidence>
<dbReference type="EMBL" id="AFXZ01000039">
    <property type="protein sequence ID" value="EGV42839.1"/>
    <property type="molecule type" value="Genomic_DNA"/>
</dbReference>
<sequence>MSSKQKQLQARGFIENGTKSEFENFSFNRKVDLLESIIATERTLGTRLLKDNKTTISVGYLIKALKIEKKLYTKIEICNTLSLLNELAVTPLIMCLAKIGANQHKAVPEKLFLKDSYPLPRDIASRTLVRIGTIAIPDLLKALNTEDNYMLNELIDTIGHINYYSKSESIYQPLKSSYIQNKTNDLIKWKIIQAFSGVNESEEFLKEQYTETRNKRLKKEIERSLRLIEKRKKV</sequence>
<dbReference type="eggNOG" id="COG1413">
    <property type="taxonomic scope" value="Bacteria"/>
</dbReference>
<protein>
    <recommendedName>
        <fullName evidence="3">HEAT repeat domain-containing protein</fullName>
    </recommendedName>
</protein>
<accession>G2EFF2</accession>
<dbReference type="AlphaFoldDB" id="G2EFF2"/>
<evidence type="ECO:0000313" key="2">
    <source>
        <dbReference type="Proteomes" id="UP000003730"/>
    </source>
</evidence>
<dbReference type="OrthoDB" id="4927470at2"/>
<dbReference type="RefSeq" id="WP_008638394.1">
    <property type="nucleotide sequence ID" value="NZ_AFXZ01000039.1"/>
</dbReference>
<dbReference type="STRING" id="1046627.BZARG_3042"/>
<proteinExistence type="predicted"/>
<gene>
    <name evidence="1" type="ORF">BZARG_3042</name>
</gene>
<name>G2EFF2_9FLAO</name>
<keyword evidence="2" id="KW-1185">Reference proteome</keyword>
<evidence type="ECO:0000313" key="1">
    <source>
        <dbReference type="EMBL" id="EGV42839.1"/>
    </source>
</evidence>
<comment type="caution">
    <text evidence="1">The sequence shown here is derived from an EMBL/GenBank/DDBJ whole genome shotgun (WGS) entry which is preliminary data.</text>
</comment>
<dbReference type="Proteomes" id="UP000003730">
    <property type="component" value="Unassembled WGS sequence"/>
</dbReference>
<organism evidence="1 2">
    <name type="scientific">Bizionia argentinensis JUB59</name>
    <dbReference type="NCBI Taxonomy" id="1046627"/>
    <lineage>
        <taxon>Bacteria</taxon>
        <taxon>Pseudomonadati</taxon>
        <taxon>Bacteroidota</taxon>
        <taxon>Flavobacteriia</taxon>
        <taxon>Flavobacteriales</taxon>
        <taxon>Flavobacteriaceae</taxon>
        <taxon>Bizionia</taxon>
    </lineage>
</organism>
<dbReference type="PATRIC" id="fig|1046627.3.peg.2242"/>
<reference evidence="1 2" key="1">
    <citation type="journal article" date="2008" name="Int. J. Syst. Evol. Microbiol.">
        <title>Bizionia argentinensis sp. nov., isolated from surface marine water in Antarctica.</title>
        <authorList>
            <person name="Bercovich A."/>
            <person name="Vazquez S.C."/>
            <person name="Yankilevich P."/>
            <person name="Coria S.H."/>
            <person name="Foti M."/>
            <person name="Hernandez E."/>
            <person name="Vidal A."/>
            <person name="Ruberto L."/>
            <person name="Melo C."/>
            <person name="Marenssi S."/>
            <person name="Criscuolo M."/>
            <person name="Memoli M."/>
            <person name="Arguelles M."/>
            <person name="Mac Cormack W.P."/>
        </authorList>
    </citation>
    <scope>NUCLEOTIDE SEQUENCE [LARGE SCALE GENOMIC DNA]</scope>
    <source>
        <strain evidence="1 2">JUB59</strain>
    </source>
</reference>